<dbReference type="PROSITE" id="PS00963">
    <property type="entry name" value="RIBOSOMAL_S2_2"/>
    <property type="match status" value="1"/>
</dbReference>
<evidence type="ECO:0000256" key="16">
    <source>
        <dbReference type="ARBA" id="ARBA00023273"/>
    </source>
</evidence>
<feature type="region of interest" description="Disordered" evidence="23">
    <location>
        <begin position="751"/>
        <end position="817"/>
    </location>
</feature>
<keyword evidence="8" id="KW-0963">Cytoplasm</keyword>
<dbReference type="Gene3D" id="1.25.40.10">
    <property type="entry name" value="Tetratricopeptide repeat domain"/>
    <property type="match status" value="3"/>
</dbReference>
<evidence type="ECO:0000259" key="25">
    <source>
        <dbReference type="Pfam" id="PF14075"/>
    </source>
</evidence>
<dbReference type="GO" id="GO:0030992">
    <property type="term" value="C:intraciliary transport particle B"/>
    <property type="evidence" value="ECO:0007669"/>
    <property type="project" value="TreeGrafter"/>
</dbReference>
<dbReference type="Pfam" id="PF08729">
    <property type="entry name" value="HUN"/>
    <property type="match status" value="1"/>
</dbReference>
<dbReference type="HAMAP" id="MF_03015">
    <property type="entry name" value="Ribosomal_S2_euk"/>
    <property type="match status" value="1"/>
</dbReference>
<dbReference type="CDD" id="cd01425">
    <property type="entry name" value="RPS2"/>
    <property type="match status" value="1"/>
</dbReference>
<evidence type="ECO:0000256" key="10">
    <source>
        <dbReference type="ARBA" id="ARBA00022737"/>
    </source>
</evidence>
<dbReference type="SUPFAM" id="SSF52313">
    <property type="entry name" value="Ribosomal protein S2"/>
    <property type="match status" value="1"/>
</dbReference>
<evidence type="ECO:0000256" key="12">
    <source>
        <dbReference type="ARBA" id="ARBA00022980"/>
    </source>
</evidence>
<dbReference type="SUPFAM" id="SSF48452">
    <property type="entry name" value="TPR-like"/>
    <property type="match status" value="3"/>
</dbReference>
<comment type="similarity">
    <text evidence="3 21">Belongs to the universal ribosomal protein uS2 family.</text>
</comment>
<keyword evidence="7" id="KW-1003">Cell membrane</keyword>
<dbReference type="GO" id="GO:0035735">
    <property type="term" value="P:intraciliary transport involved in cilium assembly"/>
    <property type="evidence" value="ECO:0007669"/>
    <property type="project" value="TreeGrafter"/>
</dbReference>
<dbReference type="GO" id="GO:0005737">
    <property type="term" value="C:cytoplasm"/>
    <property type="evidence" value="ECO:0007669"/>
    <property type="project" value="UniProtKB-SubCell"/>
</dbReference>
<comment type="subunit">
    <text evidence="20">Monomer (37LRP) and homodimer (67LR). Component of the small ribosomal subunit. Mature ribosomes consist of a small (40S) and a large (60S) subunit. The 40S subunit contains about 33 different proteins and 1 molecule of RNA (18S). The 60S subunit contains about 49 different proteins and 3 molecules of RNA (28S, 5.8S and 5S). Interacts with RPS21. Interacts with several laminins including at least LAMB1. Interacts with MDK. The mature dimeric form interacts with PPP1R16B (via its fourth ankyrin repeat). Interacts with PPP1CA only in the presence of PPP1R16B.</text>
</comment>
<keyword evidence="28" id="KW-1185">Reference proteome</keyword>
<evidence type="ECO:0000256" key="1">
    <source>
        <dbReference type="ARBA" id="ARBA00004138"/>
    </source>
</evidence>
<feature type="domain" description="Ubinuclein middle" evidence="25">
    <location>
        <begin position="1062"/>
        <end position="1271"/>
    </location>
</feature>
<dbReference type="GO" id="GO:0097546">
    <property type="term" value="C:ciliary base"/>
    <property type="evidence" value="ECO:0007669"/>
    <property type="project" value="TreeGrafter"/>
</dbReference>
<dbReference type="Gene3D" id="3.40.50.10490">
    <property type="entry name" value="Glucose-6-phosphate isomerase like protein, domain 1"/>
    <property type="match status" value="1"/>
</dbReference>
<gene>
    <name evidence="27" type="ORF">HF521_000020</name>
</gene>
<dbReference type="GO" id="GO:0036064">
    <property type="term" value="C:ciliary basal body"/>
    <property type="evidence" value="ECO:0007669"/>
    <property type="project" value="TreeGrafter"/>
</dbReference>
<comment type="similarity">
    <text evidence="5">Belongs to the ubinuclein family.</text>
</comment>
<dbReference type="Pfam" id="PF16122">
    <property type="entry name" value="40S_SA_C"/>
    <property type="match status" value="1"/>
</dbReference>
<name>A0A8T0BV85_SILME</name>
<evidence type="ECO:0000256" key="18">
    <source>
        <dbReference type="ARBA" id="ARBA00032501"/>
    </source>
</evidence>
<evidence type="ECO:0000256" key="19">
    <source>
        <dbReference type="ARBA" id="ARBA00035401"/>
    </source>
</evidence>
<evidence type="ECO:0000256" key="6">
    <source>
        <dbReference type="ARBA" id="ARBA00019387"/>
    </source>
</evidence>
<proteinExistence type="inferred from homology"/>
<dbReference type="InterPro" id="IPR023591">
    <property type="entry name" value="Ribosomal_uS2_flav_dom_sf"/>
</dbReference>
<protein>
    <recommendedName>
        <fullName evidence="6">Intraflagellar transport protein 56</fullName>
    </recommendedName>
    <alternativeName>
        <fullName evidence="19">40S ribosomal protein SA</fullName>
    </alternativeName>
    <alternativeName>
        <fullName evidence="18">Tetratricopeptide repeat protein 26</fullName>
    </alternativeName>
</protein>
<feature type="coiled-coil region" evidence="22">
    <location>
        <begin position="913"/>
        <end position="943"/>
    </location>
</feature>
<accession>A0A8T0BV85</accession>
<feature type="compositionally biased region" description="Polar residues" evidence="23">
    <location>
        <begin position="787"/>
        <end position="801"/>
    </location>
</feature>
<dbReference type="EMBL" id="JABFDY010000001">
    <property type="protein sequence ID" value="KAF7711009.1"/>
    <property type="molecule type" value="Genomic_DNA"/>
</dbReference>
<keyword evidence="9" id="KW-0597">Phosphoprotein</keyword>
<keyword evidence="16" id="KW-0966">Cell projection</keyword>
<evidence type="ECO:0000256" key="17">
    <source>
        <dbReference type="ARBA" id="ARBA00023274"/>
    </source>
</evidence>
<evidence type="ECO:0000256" key="5">
    <source>
        <dbReference type="ARBA" id="ARBA00009911"/>
    </source>
</evidence>
<comment type="similarity">
    <text evidence="4">Belongs to the IFT56 family.</text>
</comment>
<dbReference type="InterPro" id="IPR001865">
    <property type="entry name" value="Ribosomal_uS2"/>
</dbReference>
<feature type="domain" description="Hpc2-related" evidence="24">
    <location>
        <begin position="835"/>
        <end position="886"/>
    </location>
</feature>
<evidence type="ECO:0000256" key="13">
    <source>
        <dbReference type="ARBA" id="ARBA00022990"/>
    </source>
</evidence>
<dbReference type="Pfam" id="PF00318">
    <property type="entry name" value="Ribosomal_S2"/>
    <property type="match status" value="2"/>
</dbReference>
<keyword evidence="14" id="KW-0472">Membrane</keyword>
<evidence type="ECO:0000259" key="24">
    <source>
        <dbReference type="Pfam" id="PF08729"/>
    </source>
</evidence>
<comment type="subcellular location">
    <subcellularLocation>
        <location evidence="1">Cell projection</location>
        <location evidence="1">Cilium</location>
    </subcellularLocation>
    <subcellularLocation>
        <location evidence="2">Cytoplasm</location>
    </subcellularLocation>
</comment>
<feature type="region of interest" description="Disordered" evidence="23">
    <location>
        <begin position="259"/>
        <end position="286"/>
    </location>
</feature>
<evidence type="ECO:0000313" key="28">
    <source>
        <dbReference type="Proteomes" id="UP000606274"/>
    </source>
</evidence>
<evidence type="ECO:0000256" key="7">
    <source>
        <dbReference type="ARBA" id="ARBA00022475"/>
    </source>
</evidence>
<evidence type="ECO:0000256" key="9">
    <source>
        <dbReference type="ARBA" id="ARBA00022553"/>
    </source>
</evidence>
<keyword evidence="17 21" id="KW-0687">Ribonucleoprotein</keyword>
<keyword evidence="10" id="KW-0677">Repeat</keyword>
<feature type="domain" description="Small ribosomal subunit protein uS2 C-terminal" evidence="26">
    <location>
        <begin position="187"/>
        <end position="289"/>
    </location>
</feature>
<dbReference type="GO" id="GO:0015935">
    <property type="term" value="C:small ribosomal subunit"/>
    <property type="evidence" value="ECO:0007669"/>
    <property type="project" value="InterPro"/>
</dbReference>
<keyword evidence="13" id="KW-0007">Acetylation</keyword>
<evidence type="ECO:0000256" key="20">
    <source>
        <dbReference type="ARBA" id="ARBA00062415"/>
    </source>
</evidence>
<organism evidence="27 28">
    <name type="scientific">Silurus meridionalis</name>
    <name type="common">Southern catfish</name>
    <name type="synonym">Silurus soldatovi meridionalis</name>
    <dbReference type="NCBI Taxonomy" id="175797"/>
    <lineage>
        <taxon>Eukaryota</taxon>
        <taxon>Metazoa</taxon>
        <taxon>Chordata</taxon>
        <taxon>Craniata</taxon>
        <taxon>Vertebrata</taxon>
        <taxon>Euteleostomi</taxon>
        <taxon>Actinopterygii</taxon>
        <taxon>Neopterygii</taxon>
        <taxon>Teleostei</taxon>
        <taxon>Ostariophysi</taxon>
        <taxon>Siluriformes</taxon>
        <taxon>Siluridae</taxon>
        <taxon>Silurus</taxon>
    </lineage>
</organism>
<dbReference type="GO" id="GO:0003735">
    <property type="term" value="F:structural constituent of ribosome"/>
    <property type="evidence" value="ECO:0007669"/>
    <property type="project" value="InterPro"/>
</dbReference>
<dbReference type="NCBIfam" id="TIGR01012">
    <property type="entry name" value="uS2_euk_arch"/>
    <property type="match status" value="1"/>
</dbReference>
<reference evidence="27" key="1">
    <citation type="submission" date="2020-08" db="EMBL/GenBank/DDBJ databases">
        <title>Chromosome-level assembly of Southern catfish (Silurus meridionalis) provides insights into visual adaptation to the nocturnal and benthic lifestyles.</title>
        <authorList>
            <person name="Zhang Y."/>
            <person name="Wang D."/>
            <person name="Peng Z."/>
        </authorList>
    </citation>
    <scope>NUCLEOTIDE SEQUENCE</scope>
    <source>
        <strain evidence="27">SWU-2019-XX</strain>
        <tissue evidence="27">Muscle</tissue>
    </source>
</reference>
<evidence type="ECO:0000256" key="22">
    <source>
        <dbReference type="SAM" id="Coils"/>
    </source>
</evidence>
<keyword evidence="15" id="KW-0675">Receptor</keyword>
<dbReference type="PANTHER" id="PTHR14781">
    <property type="entry name" value="INTRAFLAGELLAR TRANSPORT PROTEIN 56"/>
    <property type="match status" value="1"/>
</dbReference>
<evidence type="ECO:0000256" key="23">
    <source>
        <dbReference type="SAM" id="MobiDB-lite"/>
    </source>
</evidence>
<dbReference type="GO" id="GO:0035720">
    <property type="term" value="P:intraciliary anterograde transport"/>
    <property type="evidence" value="ECO:0007669"/>
    <property type="project" value="TreeGrafter"/>
</dbReference>
<evidence type="ECO:0000256" key="2">
    <source>
        <dbReference type="ARBA" id="ARBA00004496"/>
    </source>
</evidence>
<evidence type="ECO:0000256" key="21">
    <source>
        <dbReference type="RuleBase" id="RU003631"/>
    </source>
</evidence>
<evidence type="ECO:0000259" key="26">
    <source>
        <dbReference type="Pfam" id="PF16122"/>
    </source>
</evidence>
<dbReference type="Pfam" id="PF14075">
    <property type="entry name" value="UBN_AB"/>
    <property type="match status" value="1"/>
</dbReference>
<dbReference type="InterPro" id="IPR018130">
    <property type="entry name" value="Ribosomal_uS2_CS"/>
</dbReference>
<comment type="caution">
    <text evidence="27">The sequence shown here is derived from an EMBL/GenBank/DDBJ whole genome shotgun (WGS) entry which is preliminary data.</text>
</comment>
<dbReference type="PRINTS" id="PR00395">
    <property type="entry name" value="RIBOSOMALS2"/>
</dbReference>
<evidence type="ECO:0000313" key="27">
    <source>
        <dbReference type="EMBL" id="KAF7711009.1"/>
    </source>
</evidence>
<evidence type="ECO:0000256" key="15">
    <source>
        <dbReference type="ARBA" id="ARBA00023170"/>
    </source>
</evidence>
<dbReference type="GO" id="GO:0006412">
    <property type="term" value="P:translation"/>
    <property type="evidence" value="ECO:0007669"/>
    <property type="project" value="InterPro"/>
</dbReference>
<dbReference type="InterPro" id="IPR030511">
    <property type="entry name" value="TTC26"/>
</dbReference>
<keyword evidence="22" id="KW-0175">Coiled coil</keyword>
<dbReference type="PANTHER" id="PTHR14781:SF0">
    <property type="entry name" value="INTRAFLAGELLAR TRANSPORT PROTEIN 56"/>
    <property type="match status" value="1"/>
</dbReference>
<dbReference type="InterPro" id="IPR026947">
    <property type="entry name" value="UBN_middle_dom"/>
</dbReference>
<dbReference type="InterPro" id="IPR005707">
    <property type="entry name" value="Ribosomal_uS2_euk/arc"/>
</dbReference>
<dbReference type="InterPro" id="IPR011990">
    <property type="entry name" value="TPR-like_helical_dom_sf"/>
</dbReference>
<dbReference type="Proteomes" id="UP000606274">
    <property type="component" value="Unassembled WGS sequence"/>
</dbReference>
<evidence type="ECO:0000256" key="3">
    <source>
        <dbReference type="ARBA" id="ARBA00006242"/>
    </source>
</evidence>
<evidence type="ECO:0000256" key="4">
    <source>
        <dbReference type="ARBA" id="ARBA00007834"/>
    </source>
</evidence>
<keyword evidence="11" id="KW-0802">TPR repeat</keyword>
<dbReference type="PROSITE" id="PS00962">
    <property type="entry name" value="RIBOSOMAL_S2_1"/>
    <property type="match status" value="1"/>
</dbReference>
<keyword evidence="12 21" id="KW-0689">Ribosomal protein</keyword>
<sequence>MSGGLDVLQMKEEDVLKFLAAGTHLGGTNLDFQMEQYVYKRKSDGIYIINLKKTWEKLLLAARAIVAIENPADVCVISSRNTGQRAVLKFASATGATTFAGRFTPGTFTNQIQAAFREPRLLIVTDPRADHQPLTEASYVNIPTIALCNTDSPLRYVDIAIPCNNKVLRMRGTISREHPWEVMPDLYFYRDPEEIEKEEQAAAEKAVGKEEFQGEWSAPVADIAPLEVQDWSDNVQVPSVPIQQFPAAIEAAAAAAKPAPTAEGFSEDWSAQTATEDWSAAPTAQAGDWAESLGHCGPLYGSGMTLPALGGESSLSSSEKKRRNKSKKIPRVEDFLSQRDYLGAITLLERNGGTAEENTDLWIGYCAFHLGDHKRVMEEYKALTLSPDSPPDVWVFLGCTLFFLGLYKEAEEAALRGPKSQLQNRLLFHLAHKFGDEKKLMGFHQNLEDVTEDQLSLASIHYMRSHYQEAIDIYKRILLQNREFLALNVYVALCYYKLDYYDVSQEVLAVYLQSVPDSTIALNLKACNHFRLYNGKAAEAELKNLMDISSSSFEFAKELIRHNLVVFRGGEGALQVLPPLIDVITEARLNLVIYYLRQDDVQEAYNLIKDLEPTTPQEYILKGVVNAALGQEIGSRDHLKIAQQFFQLVGGSASECDTIPGRQCMASCFFLLKQFEDVLIYLNSVKSYFYTDDTFNFNYAQAKAALGNYKEAEEVFLLIQSEKIRNDYVYLSWLARCFPFVTLSAFTAAAPPGSDARKRHLDSDTEQSPSREPEHGVPEAAVLGKSPGSSETAKTNPSAVSQPRYPFNDEQQQKQEVKRLARMYEDKYGSGGKRKRKDRVQDLIDIGFGYDESDSFIDNSEAYDELVPASLTTKLGGFYINTGTLQFRNASESESDDAERRGNSRGGGDLEAMIKSKRRRDELEQEEKKMKMMKKKNRLTKTAVCRSEKKRRKKLMLAAMLRRFAREKKEMRELNPANTQLLLHNDVLLGDLTSDPSMMSLFTSANESELQDLLSDLDFSALDGVPQTQLAGNGLVYVEAGPRVVGGACLNVGSRLTSPPPLPGSLPAPLVKRIEDLRLASRQFDEEGRKKFFTLDMNNILLDIELQVQEQSPSVRSAVYSHLEAFVPCNKEALLKRLKKLSLNIQDDRLRTPLLKLKLAVCSVMPEQTARYNMDCMAKVVAKQQMEDGERNCSEDEDEEKPGKRVIGPRKKFMWDDKLRTLLCNLVRVKLRCYEQEKSSLSVEDYLKAFMETEVKPLWPKGWMQARMLFKESRTVHGHLTDL</sequence>
<evidence type="ECO:0000256" key="8">
    <source>
        <dbReference type="ARBA" id="ARBA00022490"/>
    </source>
</evidence>
<dbReference type="InterPro" id="IPR032281">
    <property type="entry name" value="Ribosomal_uS2_C"/>
</dbReference>
<dbReference type="InterPro" id="IPR014840">
    <property type="entry name" value="HRD"/>
</dbReference>
<dbReference type="FunFam" id="1.25.40.10:FF:000233">
    <property type="entry name" value="Tetratricopeptide repeat domain 26"/>
    <property type="match status" value="1"/>
</dbReference>
<feature type="region of interest" description="Disordered" evidence="23">
    <location>
        <begin position="889"/>
        <end position="910"/>
    </location>
</feature>
<dbReference type="GO" id="GO:0120170">
    <property type="term" value="F:intraciliary transport particle B binding"/>
    <property type="evidence" value="ECO:0007669"/>
    <property type="project" value="TreeGrafter"/>
</dbReference>
<dbReference type="FunFam" id="1.25.40.10:FF:000136">
    <property type="entry name" value="Tetratricopeptide repeat domain 26"/>
    <property type="match status" value="1"/>
</dbReference>
<evidence type="ECO:0000256" key="14">
    <source>
        <dbReference type="ARBA" id="ARBA00023136"/>
    </source>
</evidence>
<evidence type="ECO:0000256" key="11">
    <source>
        <dbReference type="ARBA" id="ARBA00022803"/>
    </source>
</evidence>
<dbReference type="FunFam" id="3.40.50.10490:FF:000012">
    <property type="entry name" value="40S ribosomal protein SA"/>
    <property type="match status" value="1"/>
</dbReference>
<dbReference type="InterPro" id="IPR027498">
    <property type="entry name" value="Ribosomal_uS2_euk"/>
</dbReference>